<proteinExistence type="inferred from homology"/>
<feature type="domain" description="Alpha-D-phosphohexomutase alpha/beta/alpha" evidence="11">
    <location>
        <begin position="261"/>
        <end position="370"/>
    </location>
</feature>
<evidence type="ECO:0000256" key="3">
    <source>
        <dbReference type="ARBA" id="ARBA00022553"/>
    </source>
</evidence>
<evidence type="ECO:0000313" key="12">
    <source>
        <dbReference type="EMBL" id="GAB1218644.1"/>
    </source>
</evidence>
<feature type="domain" description="Alpha-D-phosphohexomutase alpha/beta/alpha" evidence="9">
    <location>
        <begin position="10"/>
        <end position="138"/>
    </location>
</feature>
<accession>A0ABQ0D701</accession>
<evidence type="ECO:0000256" key="7">
    <source>
        <dbReference type="SAM" id="Coils"/>
    </source>
</evidence>
<reference evidence="12 13" key="1">
    <citation type="journal article" date="2019" name="PLoS Negl. Trop. Dis.">
        <title>Whole genome sequencing of Entamoeba nuttalli reveals mammalian host-related molecular signatures and a novel octapeptide-repeat surface protein.</title>
        <authorList>
            <person name="Tanaka M."/>
            <person name="Makiuchi T."/>
            <person name="Komiyama T."/>
            <person name="Shiina T."/>
            <person name="Osaki K."/>
            <person name="Tachibana H."/>
        </authorList>
    </citation>
    <scope>NUCLEOTIDE SEQUENCE [LARGE SCALE GENOMIC DNA]</scope>
    <source>
        <strain evidence="12 13">P19-061405</strain>
    </source>
</reference>
<comment type="similarity">
    <text evidence="2">Belongs to the phosphohexose mutase family.</text>
</comment>
<evidence type="ECO:0000256" key="5">
    <source>
        <dbReference type="ARBA" id="ARBA00022842"/>
    </source>
</evidence>
<evidence type="ECO:0000256" key="2">
    <source>
        <dbReference type="ARBA" id="ARBA00010231"/>
    </source>
</evidence>
<evidence type="ECO:0000259" key="10">
    <source>
        <dbReference type="Pfam" id="PF02879"/>
    </source>
</evidence>
<evidence type="ECO:0008006" key="14">
    <source>
        <dbReference type="Google" id="ProtNLM"/>
    </source>
</evidence>
<dbReference type="InterPro" id="IPR005843">
    <property type="entry name" value="A-D-PHexomutase_C"/>
</dbReference>
<evidence type="ECO:0000256" key="6">
    <source>
        <dbReference type="ARBA" id="ARBA00023235"/>
    </source>
</evidence>
<dbReference type="Pfam" id="PF02878">
    <property type="entry name" value="PGM_PMM_I"/>
    <property type="match status" value="1"/>
</dbReference>
<organism evidence="12 13">
    <name type="scientific">Entamoeba nuttalli</name>
    <dbReference type="NCBI Taxonomy" id="412467"/>
    <lineage>
        <taxon>Eukaryota</taxon>
        <taxon>Amoebozoa</taxon>
        <taxon>Evosea</taxon>
        <taxon>Archamoebae</taxon>
        <taxon>Mastigamoebida</taxon>
        <taxon>Entamoebidae</taxon>
        <taxon>Entamoeba</taxon>
    </lineage>
</organism>
<dbReference type="Gene3D" id="3.40.120.10">
    <property type="entry name" value="Alpha-D-Glucose-1,6-Bisphosphate, subunit A, domain 3"/>
    <property type="match status" value="3"/>
</dbReference>
<dbReference type="Pfam" id="PF02880">
    <property type="entry name" value="PGM_PMM_III"/>
    <property type="match status" value="1"/>
</dbReference>
<evidence type="ECO:0000259" key="8">
    <source>
        <dbReference type="Pfam" id="PF00408"/>
    </source>
</evidence>
<comment type="caution">
    <text evidence="12">The sequence shown here is derived from an EMBL/GenBank/DDBJ whole genome shotgun (WGS) entry which is preliminary data.</text>
</comment>
<dbReference type="InterPro" id="IPR005841">
    <property type="entry name" value="Alpha-D-phosphohexomutase_SF"/>
</dbReference>
<keyword evidence="3" id="KW-0597">Phosphoprotein</keyword>
<feature type="domain" description="Alpha-D-phosphohexomutase alpha/beta/alpha" evidence="10">
    <location>
        <begin position="167"/>
        <end position="256"/>
    </location>
</feature>
<keyword evidence="6" id="KW-0413">Isomerase</keyword>
<keyword evidence="4" id="KW-0479">Metal-binding</keyword>
<dbReference type="InterPro" id="IPR016055">
    <property type="entry name" value="A-D-PHexomutase_a/b/a-I/II/III"/>
</dbReference>
<evidence type="ECO:0000259" key="11">
    <source>
        <dbReference type="Pfam" id="PF02880"/>
    </source>
</evidence>
<dbReference type="PRINTS" id="PR00509">
    <property type="entry name" value="PGMPMM"/>
</dbReference>
<keyword evidence="5" id="KW-0460">Magnesium</keyword>
<dbReference type="PANTHER" id="PTHR42946:SF1">
    <property type="entry name" value="PHOSPHOGLUCOMUTASE (ALPHA-D-GLUCOSE-1,6-BISPHOSPHATE-DEPENDENT)"/>
    <property type="match status" value="1"/>
</dbReference>
<evidence type="ECO:0000256" key="1">
    <source>
        <dbReference type="ARBA" id="ARBA00001946"/>
    </source>
</evidence>
<keyword evidence="7" id="KW-0175">Coiled coil</keyword>
<gene>
    <name evidence="12" type="ORF">ENUP19_0001G0011</name>
</gene>
<evidence type="ECO:0000256" key="4">
    <source>
        <dbReference type="ARBA" id="ARBA00022723"/>
    </source>
</evidence>
<dbReference type="InterPro" id="IPR024086">
    <property type="entry name" value="GlmM_arc-type"/>
</dbReference>
<dbReference type="InterPro" id="IPR005845">
    <property type="entry name" value="A-D-PHexomutase_a/b/a-II"/>
</dbReference>
<dbReference type="InterPro" id="IPR050060">
    <property type="entry name" value="Phosphoglucosamine_mutase"/>
</dbReference>
<dbReference type="InterPro" id="IPR005844">
    <property type="entry name" value="A-D-PHexomutase_a/b/a-I"/>
</dbReference>
<comment type="cofactor">
    <cofactor evidence="1">
        <name>Mg(2+)</name>
        <dbReference type="ChEBI" id="CHEBI:18420"/>
    </cofactor>
</comment>
<name>A0ABQ0D701_9EUKA</name>
<dbReference type="EMBL" id="BAAFRS010000001">
    <property type="protein sequence ID" value="GAB1218644.1"/>
    <property type="molecule type" value="Genomic_DNA"/>
</dbReference>
<dbReference type="Pfam" id="PF00408">
    <property type="entry name" value="PGM_PMM_IV"/>
    <property type="match status" value="1"/>
</dbReference>
<feature type="coiled-coil region" evidence="7">
    <location>
        <begin position="427"/>
        <end position="454"/>
    </location>
</feature>
<evidence type="ECO:0000259" key="9">
    <source>
        <dbReference type="Pfam" id="PF02878"/>
    </source>
</evidence>
<dbReference type="InterPro" id="IPR036900">
    <property type="entry name" value="A-D-PHexomutase_C_sf"/>
</dbReference>
<dbReference type="InterPro" id="IPR005846">
    <property type="entry name" value="A-D-PHexomutase_a/b/a-III"/>
</dbReference>
<dbReference type="SUPFAM" id="SSF55957">
    <property type="entry name" value="Phosphoglucomutase, C-terminal domain"/>
    <property type="match status" value="1"/>
</dbReference>
<dbReference type="CDD" id="cd05803">
    <property type="entry name" value="PGM_like4"/>
    <property type="match status" value="1"/>
</dbReference>
<dbReference type="Gene3D" id="3.30.310.50">
    <property type="entry name" value="Alpha-D-phosphohexomutase, C-terminal domain"/>
    <property type="match status" value="1"/>
</dbReference>
<evidence type="ECO:0000313" key="13">
    <source>
        <dbReference type="Proteomes" id="UP001628156"/>
    </source>
</evidence>
<protein>
    <recommendedName>
        <fullName evidence="14">Phosphoglucomutase/phosphomannomutase family protein</fullName>
    </recommendedName>
</protein>
<dbReference type="PANTHER" id="PTHR42946">
    <property type="entry name" value="PHOSPHOHEXOSE MUTASE"/>
    <property type="match status" value="1"/>
</dbReference>
<keyword evidence="13" id="KW-1185">Reference proteome</keyword>
<dbReference type="NCBIfam" id="TIGR03990">
    <property type="entry name" value="Arch_GlmM"/>
    <property type="match status" value="1"/>
</dbReference>
<sequence length="454" mass="49787">MSDPLMVTLSGIRGIAQKSLSEAVIIKYVKAFVTIQFEEHPKNSLYILGRDSRVSGPWAEKIVIKALEECGCKVLNCGIVPTPTVQVMVQQHQACGGIIITSSHNPKPWNGLKFVDSDGLFIVPKKCAKVFTLADEGTFIHQEGGTTQSLSTAIDEHLNKILSLPYIDVESIKKQHFKVAVDSVCGAGGPIMTELLTRLGCEIIPLNIKPTGDFPHIPEPLPENLTDLCHIVKESKADLGIAVDPDVDRCVLIGGDGNPIGEEYTLVCAVYFVLKYCGKQGIVCKNLSSSRATSKVCEKFGSKCYNTPVGEIQVGIGMKQFNAIIGGEGNGGVMLPDVHIGRDAMVASTLTLMLMTKEQKPLKEIVSQLPQFRIYKTKVDTNKVNVDKAFELVKKTYQQEEIDERDGLYVSTKDFWVHLRRSNTEPIVRVIAEAESLEKAKETAEKVMNILLSA</sequence>
<dbReference type="Proteomes" id="UP001628156">
    <property type="component" value="Unassembled WGS sequence"/>
</dbReference>
<dbReference type="SUPFAM" id="SSF53738">
    <property type="entry name" value="Phosphoglucomutase, first 3 domains"/>
    <property type="match status" value="3"/>
</dbReference>
<dbReference type="Pfam" id="PF02879">
    <property type="entry name" value="PGM_PMM_II"/>
    <property type="match status" value="1"/>
</dbReference>
<feature type="domain" description="Alpha-D-phosphohexomutase C-terminal" evidence="8">
    <location>
        <begin position="387"/>
        <end position="449"/>
    </location>
</feature>